<dbReference type="PANTHER" id="PTHR10067">
    <property type="entry name" value="PHOSPHATIDYLSERINE DECARBOXYLASE"/>
    <property type="match status" value="1"/>
</dbReference>
<sequence length="443" mass="48022">MSTAVDKQELFRLGDWMPTDPSVQQEWLAKVVTDADNNPDDLHPVLREFGELIESDSVVNDLFISTFKELPNKTLFSTRQSSKSPPIRDYKHFLQVLNKLLMTAPTWTDVNNRVGVVGMPINAVLDWPLGASSGLTTFLNPAVNGMIKKVLTAWGQFLKSPESATVLNDTATGWLGESAMKALTEAANVNGKNYGFDEVYVCDAAEVYYGFKSWDAFFTRALREGVRPVAGADDSNVIINPCESRPYRVAHGVGGGEKFDVKGTQYSLPKMLGDDQLAQPFIGGTVYQAALSVLGYHRWHAPVSGKVSKTYIIEGTYYDQNCINTGGSFLSKLPGASFFGQGQDADPEPTDVTATATRAVILIDSDNPKIGQVAFLAVGLAEVSTCDIKVNEGDTVSKGSELGMFHYGGSTHCLIFGPKTNLRSLPSELGDTLPVNEQLAVVS</sequence>
<evidence type="ECO:0000313" key="4">
    <source>
        <dbReference type="EMBL" id="EYE89995.1"/>
    </source>
</evidence>
<dbReference type="GeneID" id="63694651"/>
<name>A0A017S1G4_ASPRC</name>
<evidence type="ECO:0000256" key="1">
    <source>
        <dbReference type="ARBA" id="ARBA00022793"/>
    </source>
</evidence>
<reference evidence="5" key="1">
    <citation type="journal article" date="2014" name="Nat. Commun.">
        <title>Genomic adaptations of the halophilic Dead Sea filamentous fungus Eurotium rubrum.</title>
        <authorList>
            <person name="Kis-Papo T."/>
            <person name="Weig A.R."/>
            <person name="Riley R."/>
            <person name="Persoh D."/>
            <person name="Salamov A."/>
            <person name="Sun H."/>
            <person name="Lipzen A."/>
            <person name="Wasser S.P."/>
            <person name="Rambold G."/>
            <person name="Grigoriev I.V."/>
            <person name="Nevo E."/>
        </authorList>
    </citation>
    <scope>NUCLEOTIDE SEQUENCE [LARGE SCALE GENOMIC DNA]</scope>
    <source>
        <strain evidence="5">CBS 135680</strain>
    </source>
</reference>
<dbReference type="Pfam" id="PF02666">
    <property type="entry name" value="PS_Dcarbxylase"/>
    <property type="match status" value="1"/>
</dbReference>
<dbReference type="GO" id="GO:0004609">
    <property type="term" value="F:phosphatidylserine decarboxylase activity"/>
    <property type="evidence" value="ECO:0007669"/>
    <property type="project" value="InterPro"/>
</dbReference>
<evidence type="ECO:0000256" key="2">
    <source>
        <dbReference type="ARBA" id="ARBA00023239"/>
    </source>
</evidence>
<dbReference type="OrthoDB" id="5973539at2759"/>
<evidence type="ECO:0000313" key="5">
    <source>
        <dbReference type="Proteomes" id="UP000019804"/>
    </source>
</evidence>
<dbReference type="GO" id="GO:0006646">
    <property type="term" value="P:phosphatidylethanolamine biosynthetic process"/>
    <property type="evidence" value="ECO:0007669"/>
    <property type="project" value="TreeGrafter"/>
</dbReference>
<keyword evidence="5" id="KW-1185">Reference proteome</keyword>
<dbReference type="InterPro" id="IPR022237">
    <property type="entry name" value="PsiD-like"/>
</dbReference>
<organism evidence="4 5">
    <name type="scientific">Aspergillus ruber (strain CBS 135680)</name>
    <dbReference type="NCBI Taxonomy" id="1388766"/>
    <lineage>
        <taxon>Eukaryota</taxon>
        <taxon>Fungi</taxon>
        <taxon>Dikarya</taxon>
        <taxon>Ascomycota</taxon>
        <taxon>Pezizomycotina</taxon>
        <taxon>Eurotiomycetes</taxon>
        <taxon>Eurotiomycetidae</taxon>
        <taxon>Eurotiales</taxon>
        <taxon>Aspergillaceae</taxon>
        <taxon>Aspergillus</taxon>
        <taxon>Aspergillus subgen. Aspergillus</taxon>
    </lineage>
</organism>
<dbReference type="AlphaFoldDB" id="A0A017S1G4"/>
<dbReference type="Pfam" id="PF12588">
    <property type="entry name" value="PSDC"/>
    <property type="match status" value="1"/>
</dbReference>
<accession>A0A017S1G4</accession>
<dbReference type="InterPro" id="IPR003817">
    <property type="entry name" value="PS_Dcarbxylase"/>
</dbReference>
<keyword evidence="1" id="KW-0210">Decarboxylase</keyword>
<dbReference type="PANTHER" id="PTHR10067:SF9">
    <property type="entry name" value="PHOSPHATIDYLSERINE DECARBOXYLASE FAMILY PROTEIN (AFU_ORTHOLOGUE AFUA_7G01730)"/>
    <property type="match status" value="1"/>
</dbReference>
<feature type="domain" description="L-tryptophan decarboxylase PsiD-like" evidence="3">
    <location>
        <begin position="43"/>
        <end position="182"/>
    </location>
</feature>
<protein>
    <submittedName>
        <fullName evidence="4">Phosphatidylserine decarboxylase family protein</fullName>
    </submittedName>
</protein>
<proteinExistence type="predicted"/>
<gene>
    <name evidence="4" type="ORF">EURHEDRAFT_382356</name>
</gene>
<evidence type="ECO:0000259" key="3">
    <source>
        <dbReference type="Pfam" id="PF12588"/>
    </source>
</evidence>
<dbReference type="HOGENOM" id="CLU_033450_1_0_1"/>
<keyword evidence="2" id="KW-0456">Lyase</keyword>
<dbReference type="GO" id="GO:0005739">
    <property type="term" value="C:mitochondrion"/>
    <property type="evidence" value="ECO:0007669"/>
    <property type="project" value="TreeGrafter"/>
</dbReference>
<dbReference type="Proteomes" id="UP000019804">
    <property type="component" value="Unassembled WGS sequence"/>
</dbReference>
<dbReference type="EMBL" id="KK088482">
    <property type="protein sequence ID" value="EYE89995.1"/>
    <property type="molecule type" value="Genomic_DNA"/>
</dbReference>
<dbReference type="RefSeq" id="XP_040633685.1">
    <property type="nucleotide sequence ID" value="XM_040779527.1"/>
</dbReference>
<dbReference type="STRING" id="1388766.A0A017S1G4"/>